<keyword evidence="16" id="KW-1185">Reference proteome</keyword>
<feature type="domain" description="Alpha-glucan water dikinase-like N-terminal Ig-like" evidence="13">
    <location>
        <begin position="85"/>
        <end position="203"/>
    </location>
</feature>
<evidence type="ECO:0008006" key="17">
    <source>
        <dbReference type="Google" id="ProtNLM"/>
    </source>
</evidence>
<evidence type="ECO:0000259" key="13">
    <source>
        <dbReference type="Pfam" id="PF23166"/>
    </source>
</evidence>
<proteinExistence type="inferred from homology"/>
<evidence type="ECO:0000313" key="15">
    <source>
        <dbReference type="EMBL" id="KAJ8451619.1"/>
    </source>
</evidence>
<dbReference type="Pfam" id="PF23229">
    <property type="entry name" value="DUF7067"/>
    <property type="match status" value="2"/>
</dbReference>
<evidence type="ECO:0000256" key="5">
    <source>
        <dbReference type="ARBA" id="ARBA00022741"/>
    </source>
</evidence>
<dbReference type="PANTHER" id="PTHR46999">
    <property type="entry name" value="ALPHA-GLUCAN WATER DIKINASE 1, CHLOROPLASTIC-RELATED"/>
    <property type="match status" value="1"/>
</dbReference>
<feature type="domain" description="Pyruvate phosphate dikinase AMP/ATP-binding" evidence="11">
    <location>
        <begin position="1264"/>
        <end position="1426"/>
    </location>
</feature>
<keyword evidence="7" id="KW-0067">ATP-binding</keyword>
<evidence type="ECO:0000256" key="2">
    <source>
        <dbReference type="ARBA" id="ARBA00007837"/>
    </source>
</evidence>
<organism evidence="15 16">
    <name type="scientific">Carnegiea gigantea</name>
    <dbReference type="NCBI Taxonomy" id="171969"/>
    <lineage>
        <taxon>Eukaryota</taxon>
        <taxon>Viridiplantae</taxon>
        <taxon>Streptophyta</taxon>
        <taxon>Embryophyta</taxon>
        <taxon>Tracheophyta</taxon>
        <taxon>Spermatophyta</taxon>
        <taxon>Magnoliopsida</taxon>
        <taxon>eudicotyledons</taxon>
        <taxon>Gunneridae</taxon>
        <taxon>Pentapetalae</taxon>
        <taxon>Caryophyllales</taxon>
        <taxon>Cactineae</taxon>
        <taxon>Cactaceae</taxon>
        <taxon>Cactoideae</taxon>
        <taxon>Echinocereeae</taxon>
        <taxon>Carnegiea</taxon>
    </lineage>
</organism>
<evidence type="ECO:0000259" key="12">
    <source>
        <dbReference type="Pfam" id="PF22973"/>
    </source>
</evidence>
<dbReference type="InterPro" id="IPR054481">
    <property type="entry name" value="GWD1_pHisD"/>
</dbReference>
<keyword evidence="6" id="KW-0418">Kinase</keyword>
<feature type="compositionally biased region" description="Basic and acidic residues" evidence="10">
    <location>
        <begin position="268"/>
        <end position="278"/>
    </location>
</feature>
<dbReference type="OrthoDB" id="6123450at2759"/>
<dbReference type="GO" id="GO:0016301">
    <property type="term" value="F:kinase activity"/>
    <property type="evidence" value="ECO:0007669"/>
    <property type="project" value="UniProtKB-KW"/>
</dbReference>
<dbReference type="GO" id="GO:0046872">
    <property type="term" value="F:metal ion binding"/>
    <property type="evidence" value="ECO:0007669"/>
    <property type="project" value="UniProtKB-KW"/>
</dbReference>
<evidence type="ECO:0000256" key="10">
    <source>
        <dbReference type="SAM" id="MobiDB-lite"/>
    </source>
</evidence>
<dbReference type="Pfam" id="PF23166">
    <property type="entry name" value="Ig_N_CWD1"/>
    <property type="match status" value="2"/>
</dbReference>
<evidence type="ECO:0000256" key="7">
    <source>
        <dbReference type="ARBA" id="ARBA00022840"/>
    </source>
</evidence>
<evidence type="ECO:0000256" key="3">
    <source>
        <dbReference type="ARBA" id="ARBA00022679"/>
    </source>
</evidence>
<dbReference type="Pfam" id="PF01326">
    <property type="entry name" value="PPDK_N"/>
    <property type="match status" value="1"/>
</dbReference>
<protein>
    <recommendedName>
        <fullName evidence="17">Pyruvate phosphate dikinase AMP/ATP-binding domain-containing protein</fullName>
    </recommendedName>
</protein>
<dbReference type="GO" id="GO:0005524">
    <property type="term" value="F:ATP binding"/>
    <property type="evidence" value="ECO:0007669"/>
    <property type="project" value="UniProtKB-KW"/>
</dbReference>
<evidence type="ECO:0000256" key="8">
    <source>
        <dbReference type="ARBA" id="ARBA00022842"/>
    </source>
</evidence>
<reference evidence="15" key="1">
    <citation type="submission" date="2022-04" db="EMBL/GenBank/DDBJ databases">
        <title>Carnegiea gigantea Genome sequencing and assembly v2.</title>
        <authorList>
            <person name="Copetti D."/>
            <person name="Sanderson M.J."/>
            <person name="Burquez A."/>
            <person name="Wojciechowski M.F."/>
        </authorList>
    </citation>
    <scope>NUCLEOTIDE SEQUENCE</scope>
    <source>
        <strain evidence="15">SGP5-SGP5p</strain>
        <tissue evidence="15">Aerial part</tissue>
    </source>
</reference>
<keyword evidence="5" id="KW-0547">Nucleotide-binding</keyword>
<dbReference type="InterPro" id="IPR055495">
    <property type="entry name" value="CWD_DUF7067"/>
</dbReference>
<feature type="domain" description="DUF7067" evidence="14">
    <location>
        <begin position="217"/>
        <end position="272"/>
    </location>
</feature>
<dbReference type="Proteomes" id="UP001153076">
    <property type="component" value="Unassembled WGS sequence"/>
</dbReference>
<sequence>MSSSIGQNVTLLLEHQSKINSSSGGIPLFKAEAASKLRNSAVFSKKFYGKSLRSSVLHKDFMATRRFSFVARAVLTTDPASQQAGKFNLGGDIELQVAVSPMSSGCVSKIEIQVTNSNDDKMVLHWGAIRDTKGKWLLPSRRPEGTKVYKNQALRTPFQKSGNGSFLRIEIDDPQIQAVEFLIFNEARNIWFKNNGANFHVRLPVKSQDIQNVSIPEDLVQIQAYLRWERKGKQMYSPEQEKEEYEAARAELQEEVARGASVQEIRARLTKGGDESKATEQTPSKPASKIPDDLVQIQAYIRWEKAGKPNYPADKQLKELEEARKELQIELDKGTSVDEIRKKIVKGEIQTKVKQQLEQKSYFTVERIQRKKRDLTQIINKYPKYPAEPGEKVSMKPKSLSAVELFAEAKEAQDGSVVVKKKIFKLADTQLLVLVTKQADKTKIYLATDFKEPLTLHWALSRKGSEWLLPPPKVLPQGSLSLDMAAETQFTSTSSDDPLHQLRIQSVEIEIEGDDFIGMPFVLVSAGNWIKDKGSDFYVELGVRSKQRELRDTGDGRGTAKSLLERIASLESEAQKSFMHRFNIAADLLDEAMDAGELGLAGILVWMRFMATRQLIWNKNYNVKPREISKAQDRLTDSLQNIYRNQPHYGELVRMIMSTVGRGGEGDVGQRIRDEILVIQRNNDCKGGMMEEWHQKLHNNTSPDDVIICQALIDYIKSDFDISVYWKTLNENGITKERLLSYDRAIHSEPNFKRDQKEGLLRDLGNYMRTLKAVHSGADLEAAISNCMGYKAEGQGFMVGVHIDPMPGLPSGFPVILTCPFSITLPWILIPYGTERSLFLSQNRLKDLIFLDIALDSSVRTAIERGFETLNKAGPENIMYFISMVVENLALSSDDNEDLIYCLKGWDRALDMFKSKDKHWALYAKSVLDRTRLSLASKAEAYHQIFQPSAEYLGSLLGVDQWAVNIFTEEIIRAGSAASLSMLLNRLDPVLRKTANLGSWQIISPVEAVGYVEVVDELLSVQDKSYAQPTILVVNHVKGEEEIPDGAVAVLTPDMPDVLSHVSVRARNSKVCFATCFDSNILSDLQKAQGKLLRLQPTAADVRYIEVSKDELKGGGTGEVSSSSLASLSLVKKRFAGKYAITAEEFTNEMVGAKSRNISYLKGRVPSWVGVPTSVALPFGAFEEVLSYGPNKEVADKLKILKKELEGDGDFGALEKIRKTVLELVAPPQLVEELKSKMKNSGMPWPGDEGEKRWEQAWTSIKKEIISADYAFVIHTTNPSTGDSSEIYAEIVKGLGETLVGAYPGRALSFICKKNDLNSPTVLGYPSKPIGLFIKRSIIFRSDSNGEDLEGYAGAGLYDSVPMDKEEKVVLDYSVDPLINDSNFRQKILSGIARAGNAIEELYGTPQDIEGVVKEGKIYVVQTRPQM</sequence>
<keyword evidence="4" id="KW-0479">Metal-binding</keyword>
<feature type="domain" description="Alpha-glucan water dikinase-like N-terminal Ig-like" evidence="13">
    <location>
        <begin position="420"/>
        <end position="541"/>
    </location>
</feature>
<dbReference type="SUPFAM" id="SSF56059">
    <property type="entry name" value="Glutathione synthetase ATP-binding domain-like"/>
    <property type="match status" value="1"/>
</dbReference>
<feature type="domain" description="DUF7067" evidence="14">
    <location>
        <begin position="292"/>
        <end position="346"/>
    </location>
</feature>
<dbReference type="Pfam" id="PF22973">
    <property type="entry name" value="GWD1_pHisD"/>
    <property type="match status" value="1"/>
</dbReference>
<evidence type="ECO:0000256" key="1">
    <source>
        <dbReference type="ARBA" id="ARBA00001946"/>
    </source>
</evidence>
<evidence type="ECO:0000259" key="14">
    <source>
        <dbReference type="Pfam" id="PF23229"/>
    </source>
</evidence>
<evidence type="ECO:0000256" key="4">
    <source>
        <dbReference type="ARBA" id="ARBA00022723"/>
    </source>
</evidence>
<dbReference type="InterPro" id="IPR056301">
    <property type="entry name" value="GWD-like_N_Ig"/>
</dbReference>
<feature type="region of interest" description="Disordered" evidence="10">
    <location>
        <begin position="268"/>
        <end position="289"/>
    </location>
</feature>
<dbReference type="InterPro" id="IPR002192">
    <property type="entry name" value="PPDK_AMP/ATP-bd"/>
</dbReference>
<keyword evidence="3" id="KW-0808">Transferase</keyword>
<evidence type="ECO:0000256" key="9">
    <source>
        <dbReference type="ARBA" id="ARBA00023277"/>
    </source>
</evidence>
<evidence type="ECO:0000256" key="6">
    <source>
        <dbReference type="ARBA" id="ARBA00022777"/>
    </source>
</evidence>
<name>A0A9Q1QRM4_9CARY</name>
<dbReference type="EMBL" id="JAKOGI010000008">
    <property type="protein sequence ID" value="KAJ8451619.1"/>
    <property type="molecule type" value="Genomic_DNA"/>
</dbReference>
<dbReference type="Gene3D" id="3.30.470.20">
    <property type="entry name" value="ATP-grasp fold, B domain"/>
    <property type="match status" value="1"/>
</dbReference>
<evidence type="ECO:0000313" key="16">
    <source>
        <dbReference type="Proteomes" id="UP001153076"/>
    </source>
</evidence>
<feature type="domain" description="Alpha-glucan water dikinase phosphohistidine-like" evidence="12">
    <location>
        <begin position="999"/>
        <end position="1112"/>
    </location>
</feature>
<comment type="caution">
    <text evidence="15">The sequence shown here is derived from an EMBL/GenBank/DDBJ whole genome shotgun (WGS) entry which is preliminary data.</text>
</comment>
<dbReference type="PANTHER" id="PTHR46999:SF1">
    <property type="entry name" value="ALPHA-GLUCAN WATER DIKINASE 1, CHLOROPLASTIC"/>
    <property type="match status" value="1"/>
</dbReference>
<evidence type="ECO:0000259" key="11">
    <source>
        <dbReference type="Pfam" id="PF01326"/>
    </source>
</evidence>
<accession>A0A9Q1QRM4</accession>
<comment type="similarity">
    <text evidence="2">Belongs to the PEP-utilizing enzyme family.</text>
</comment>
<comment type="cofactor">
    <cofactor evidence="1">
        <name>Mg(2+)</name>
        <dbReference type="ChEBI" id="CHEBI:18420"/>
    </cofactor>
</comment>
<keyword evidence="9" id="KW-0119">Carbohydrate metabolism</keyword>
<keyword evidence="8" id="KW-0460">Magnesium</keyword>
<gene>
    <name evidence="15" type="ORF">Cgig2_018253</name>
</gene>